<keyword evidence="2" id="KW-1185">Reference proteome</keyword>
<organism evidence="1 2">
    <name type="scientific">Brachionus calyciflorus</name>
    <dbReference type="NCBI Taxonomy" id="104777"/>
    <lineage>
        <taxon>Eukaryota</taxon>
        <taxon>Metazoa</taxon>
        <taxon>Spiralia</taxon>
        <taxon>Gnathifera</taxon>
        <taxon>Rotifera</taxon>
        <taxon>Eurotatoria</taxon>
        <taxon>Monogononta</taxon>
        <taxon>Pseudotrocha</taxon>
        <taxon>Ploima</taxon>
        <taxon>Brachionidae</taxon>
        <taxon>Brachionus</taxon>
    </lineage>
</organism>
<evidence type="ECO:0000313" key="2">
    <source>
        <dbReference type="Proteomes" id="UP000663879"/>
    </source>
</evidence>
<accession>A0A813N7T1</accession>
<sequence>MTNKNNAKCVNCEGSDQCHSDSNRTFRTNKFNQDLVLKEGIIDPVYSIFKVAREPNNTIGKNLIEKVQNETLSSIQRNQIIGSIRDSIRNKTISNIESSSSKNLFYKSISLNTESFIRNLLENEDDNELRFDICEFLDTYSISRDSITIIQVDKLEPQKECELYLKKHCGNDQIIKYPLVFIHGVFFGSDEEILLGHSKGFLFELFRDTGLYNMSMIKKHFDYSSPRLEDNEFEFSETTTSDSEYEIQDDDDENDLTDAIEKVTKTNNPVVDFDETLSIGMTSTVKNFIKSNSIKTSGIMNKDTESLISIDKDSYCELYVNNLSEKRSDQSIKLNDKKNNTLNASNYSDDNFSTSSLILSDHADYKSLNKQNNKNTIKKCTPPGDVLATINRWLKKTKQVIETRNKIIAFKNSIFTF</sequence>
<dbReference type="Proteomes" id="UP000663879">
    <property type="component" value="Unassembled WGS sequence"/>
</dbReference>
<name>A0A813N7T1_9BILA</name>
<gene>
    <name evidence="1" type="ORF">OXX778_LOCUS2701</name>
</gene>
<proteinExistence type="predicted"/>
<protein>
    <submittedName>
        <fullName evidence="1">Uncharacterized protein</fullName>
    </submittedName>
</protein>
<dbReference type="EMBL" id="CAJNOC010000218">
    <property type="protein sequence ID" value="CAF0728807.1"/>
    <property type="molecule type" value="Genomic_DNA"/>
</dbReference>
<dbReference type="AlphaFoldDB" id="A0A813N7T1"/>
<evidence type="ECO:0000313" key="1">
    <source>
        <dbReference type="EMBL" id="CAF0728807.1"/>
    </source>
</evidence>
<reference evidence="1" key="1">
    <citation type="submission" date="2021-02" db="EMBL/GenBank/DDBJ databases">
        <authorList>
            <person name="Nowell W R."/>
        </authorList>
    </citation>
    <scope>NUCLEOTIDE SEQUENCE</scope>
    <source>
        <strain evidence="1">Ploen Becks lab</strain>
    </source>
</reference>
<dbReference type="OrthoDB" id="10494620at2759"/>
<comment type="caution">
    <text evidence="1">The sequence shown here is derived from an EMBL/GenBank/DDBJ whole genome shotgun (WGS) entry which is preliminary data.</text>
</comment>